<dbReference type="InterPro" id="IPR029464">
    <property type="entry name" value="HSDR_N"/>
</dbReference>
<keyword evidence="4" id="KW-1185">Reference proteome</keyword>
<dbReference type="PROSITE" id="PS51192">
    <property type="entry name" value="HELICASE_ATP_BIND_1"/>
    <property type="match status" value="1"/>
</dbReference>
<dbReference type="Pfam" id="PF00271">
    <property type="entry name" value="Helicase_C"/>
    <property type="match status" value="1"/>
</dbReference>
<protein>
    <submittedName>
        <fullName evidence="3">Restriction endonuclease</fullName>
        <ecNumber evidence="3">3.1.21.3</ecNumber>
    </submittedName>
</protein>
<dbReference type="PANTHER" id="PTHR47396">
    <property type="entry name" value="TYPE I RESTRICTION ENZYME ECOKI R PROTEIN"/>
    <property type="match status" value="1"/>
</dbReference>
<dbReference type="SUPFAM" id="SSF49464">
    <property type="entry name" value="Carboxypeptidase regulatory domain-like"/>
    <property type="match status" value="1"/>
</dbReference>
<reference evidence="3 4" key="1">
    <citation type="journal article" date="2021" name="Nat. Commun.">
        <title>Reductive evolution and unique predatory mode in the CPR bacterium Vampirococcus lugosii.</title>
        <authorList>
            <person name="Moreira D."/>
            <person name="Zivanovic Y."/>
            <person name="Lopez-Archilla A.I."/>
            <person name="Iniesto M."/>
            <person name="Lopez-Garcia P."/>
        </authorList>
    </citation>
    <scope>NUCLEOTIDE SEQUENCE [LARGE SCALE GENOMIC DNA]</scope>
    <source>
        <strain evidence="3">Chiprana</strain>
    </source>
</reference>
<dbReference type="Pfam" id="PF13715">
    <property type="entry name" value="CarbopepD_reg_2"/>
    <property type="match status" value="1"/>
</dbReference>
<keyword evidence="3" id="KW-0255">Endonuclease</keyword>
<evidence type="ECO:0000259" key="1">
    <source>
        <dbReference type="PROSITE" id="PS51192"/>
    </source>
</evidence>
<dbReference type="RefSeq" id="WP_213349851.1">
    <property type="nucleotide sequence ID" value="NZ_JAEDAM010000095.1"/>
</dbReference>
<dbReference type="EC" id="3.1.21.3" evidence="3"/>
<dbReference type="PANTHER" id="PTHR47396:SF1">
    <property type="entry name" value="ATP-DEPENDENT HELICASE IRC3-RELATED"/>
    <property type="match status" value="1"/>
</dbReference>
<dbReference type="EMBL" id="JAEDAM010000095">
    <property type="protein sequence ID" value="MBS8122423.1"/>
    <property type="molecule type" value="Genomic_DNA"/>
</dbReference>
<dbReference type="SUPFAM" id="SSF52540">
    <property type="entry name" value="P-loop containing nucleoside triphosphate hydrolases"/>
    <property type="match status" value="2"/>
</dbReference>
<keyword evidence="3" id="KW-0540">Nuclease</keyword>
<dbReference type="Gene3D" id="2.60.40.1120">
    <property type="entry name" value="Carboxypeptidase-like, regulatory domain"/>
    <property type="match status" value="1"/>
</dbReference>
<dbReference type="CDD" id="cd18032">
    <property type="entry name" value="DEXHc_RE_I_III_res"/>
    <property type="match status" value="1"/>
</dbReference>
<dbReference type="InterPro" id="IPR050742">
    <property type="entry name" value="Helicase_Restrict-Modif_Enz"/>
</dbReference>
<organism evidence="3 4">
    <name type="scientific">Candidatus Vampirococcus lugosii</name>
    <dbReference type="NCBI Taxonomy" id="2789015"/>
    <lineage>
        <taxon>Bacteria</taxon>
        <taxon>Candidatus Absconditibacteriota</taxon>
        <taxon>Vampirococcus</taxon>
    </lineage>
</organism>
<dbReference type="Pfam" id="PF13588">
    <property type="entry name" value="HSDR_N_2"/>
    <property type="match status" value="1"/>
</dbReference>
<feature type="domain" description="Helicase C-terminal" evidence="2">
    <location>
        <begin position="393"/>
        <end position="551"/>
    </location>
</feature>
<dbReference type="SMART" id="SM00487">
    <property type="entry name" value="DEXDc"/>
    <property type="match status" value="1"/>
</dbReference>
<gene>
    <name evidence="3" type="ORF">VAMP_525n25</name>
</gene>
<proteinExistence type="predicted"/>
<dbReference type="InterPro" id="IPR001650">
    <property type="entry name" value="Helicase_C-like"/>
</dbReference>
<accession>A0ABS5QP80</accession>
<dbReference type="PROSITE" id="PS51194">
    <property type="entry name" value="HELICASE_CTER"/>
    <property type="match status" value="1"/>
</dbReference>
<dbReference type="Proteomes" id="UP000680365">
    <property type="component" value="Unassembled WGS sequence"/>
</dbReference>
<evidence type="ECO:0000313" key="4">
    <source>
        <dbReference type="Proteomes" id="UP000680365"/>
    </source>
</evidence>
<dbReference type="GO" id="GO:0009035">
    <property type="term" value="F:type I site-specific deoxyribonuclease activity"/>
    <property type="evidence" value="ECO:0007669"/>
    <property type="project" value="UniProtKB-EC"/>
</dbReference>
<dbReference type="Gene3D" id="3.90.1570.30">
    <property type="match status" value="1"/>
</dbReference>
<name>A0ABS5QP80_9BACT</name>
<dbReference type="Pfam" id="PF08463">
    <property type="entry name" value="EcoEI_R_C"/>
    <property type="match status" value="1"/>
</dbReference>
<dbReference type="Gene3D" id="3.40.50.300">
    <property type="entry name" value="P-loop containing nucleotide triphosphate hydrolases"/>
    <property type="match status" value="2"/>
</dbReference>
<dbReference type="InterPro" id="IPR006935">
    <property type="entry name" value="Helicase/UvrB_N"/>
</dbReference>
<keyword evidence="3" id="KW-0378">Hydrolase</keyword>
<dbReference type="NCBIfam" id="NF046051">
    <property type="entry name" value="restrict_EcoAI"/>
    <property type="match status" value="1"/>
</dbReference>
<dbReference type="InterPro" id="IPR008969">
    <property type="entry name" value="CarboxyPept-like_regulatory"/>
</dbReference>
<sequence length="825" mass="95840">MYTEADTKSKHIEPNLKKSGWDESNIAREYKITADSMVVVGEEYHTKNTAKFADYVLKINNNIIAIIEAKAEDQDLDNHTKQIKTYVNMMGMRFGFLTNGKSILQYDSKTQEFTHIENFPTQEQLINQIYGKNIDIKSDPLTFPLYNLGTRTPRYYQLRAVNSIISNIKRGNKKTLLVMATGTGKTFVSFQTIWKLYKSGFFNKILFLADRNILVDQAFDDFEPFKDARYRIQDGKFNQNRNIYFSTYQTLYSPKGDGYFYEQIDKDFFDLIVIDECHRSRYGSWGEVLNWFGSAYSVGLTATPQRSDNIDVFDYFGQPVYEYSMGKAIDDGYLVPYKIYKITLNTHREGIKIDDNIKILNPDEVDVEEVKKQKFYDPSSIERKIIGKEITDKICNKIYDIVQQNNKPGAKAIVFAVDKSHAGRISDKLCEIAKDPDYATRIVSEDKDDLRKFKDIEQNKPIIATTVDLLSTGVDITTVENIVFARNIGSMTLFKQIIGRGSRLSKGKGFFRIIDFTNATRFLDEWDVPDAEEDEETNNEQAIPPFENKCFGQVVDKETGEGIYKAYIKVKVGKNIVAHTYSNQDGSFEFFNLPSNEKLRIIIEYKGYKTKNKLIENENSQDIETFELKKIKKSKKIKVEGLEVYEEEEVIIEFDGKRMNFGEYKKYSQNGLKEEVFDMNNLKEIWTNIGKREEFIDKLKEKNIFLDFLKNTDGLEDVDKFDFIAHTVFGAPIISRHERYEKFMLENADKIKNSGEEFAEVVFWMLEKYKLHGEEELSPDVFVHSPDKIDSIKQVYTKERGGLRKFMSGLLHKIYFSKEVEYGRK</sequence>
<dbReference type="InterPro" id="IPR014001">
    <property type="entry name" value="Helicase_ATP-bd"/>
</dbReference>
<feature type="domain" description="Helicase ATP-binding" evidence="1">
    <location>
        <begin position="166"/>
        <end position="322"/>
    </location>
</feature>
<dbReference type="InterPro" id="IPR027417">
    <property type="entry name" value="P-loop_NTPase"/>
</dbReference>
<evidence type="ECO:0000313" key="3">
    <source>
        <dbReference type="EMBL" id="MBS8122423.1"/>
    </source>
</evidence>
<evidence type="ECO:0000259" key="2">
    <source>
        <dbReference type="PROSITE" id="PS51194"/>
    </source>
</evidence>
<comment type="caution">
    <text evidence="3">The sequence shown here is derived from an EMBL/GenBank/DDBJ whole genome shotgun (WGS) entry which is preliminary data.</text>
</comment>
<dbReference type="Pfam" id="PF04851">
    <property type="entry name" value="ResIII"/>
    <property type="match status" value="1"/>
</dbReference>
<dbReference type="InterPro" id="IPR013670">
    <property type="entry name" value="EcoEI_R_C_dom"/>
</dbReference>